<evidence type="ECO:0000313" key="2">
    <source>
        <dbReference type="EMBL" id="WOQ70418.1"/>
    </source>
</evidence>
<keyword evidence="1" id="KW-1133">Transmembrane helix</keyword>
<dbReference type="RefSeq" id="WP_330171499.1">
    <property type="nucleotide sequence ID" value="NZ_CP137080.1"/>
</dbReference>
<keyword evidence="1" id="KW-0812">Transmembrane</keyword>
<dbReference type="KEGG" id="mliy:RYJ27_04205"/>
<proteinExistence type="predicted"/>
<protein>
    <recommendedName>
        <fullName evidence="4">Prepilin-type N-terminal cleavage/methylation domain-containing protein</fullName>
    </recommendedName>
</protein>
<feature type="transmembrane region" description="Helical" evidence="1">
    <location>
        <begin position="20"/>
        <end position="46"/>
    </location>
</feature>
<evidence type="ECO:0000313" key="3">
    <source>
        <dbReference type="Proteomes" id="UP001329313"/>
    </source>
</evidence>
<organism evidence="2 3">
    <name type="scientific">Microbacterium limosum</name>
    <dbReference type="NCBI Taxonomy" id="3079935"/>
    <lineage>
        <taxon>Bacteria</taxon>
        <taxon>Bacillati</taxon>
        <taxon>Actinomycetota</taxon>
        <taxon>Actinomycetes</taxon>
        <taxon>Micrococcales</taxon>
        <taxon>Microbacteriaceae</taxon>
        <taxon>Microbacterium</taxon>
    </lineage>
</organism>
<gene>
    <name evidence="2" type="ORF">RYJ27_04205</name>
</gene>
<dbReference type="EMBL" id="CP137080">
    <property type="protein sequence ID" value="WOQ70418.1"/>
    <property type="molecule type" value="Genomic_DNA"/>
</dbReference>
<evidence type="ECO:0008006" key="4">
    <source>
        <dbReference type="Google" id="ProtNLM"/>
    </source>
</evidence>
<dbReference type="AlphaFoldDB" id="A0AAU0MIX2"/>
<name>A0AAU0MIX2_9MICO</name>
<evidence type="ECO:0000256" key="1">
    <source>
        <dbReference type="SAM" id="Phobius"/>
    </source>
</evidence>
<sequence length="180" mass="18002">MTRVHSRPADDAGATLVELILYGMLSAAFLGILAVLFTTGLGAGAAATERDEVTGKAQLIATSVQTSIRNASDFRVDGNVLRARVATGASDWTCEAWALTPDGALVHRSSASAIALPGSYAGWAELATGVAGRGPGGAPFTASGPSLTLALTVTSGEATVPVAGGAFSQAHQDGTASACW</sequence>
<accession>A0AAU0MIX2</accession>
<keyword evidence="3" id="KW-1185">Reference proteome</keyword>
<dbReference type="Proteomes" id="UP001329313">
    <property type="component" value="Chromosome"/>
</dbReference>
<keyword evidence="1" id="KW-0472">Membrane</keyword>
<reference evidence="2 3" key="1">
    <citation type="submission" date="2023-10" db="EMBL/GenBank/DDBJ databases">
        <title>Y20.</title>
        <authorList>
            <person name="Zhang G."/>
            <person name="Ding Y."/>
        </authorList>
    </citation>
    <scope>NUCLEOTIDE SEQUENCE [LARGE SCALE GENOMIC DNA]</scope>
    <source>
        <strain evidence="2 3">Y20</strain>
    </source>
</reference>